<evidence type="ECO:0000313" key="2">
    <source>
        <dbReference type="EMBL" id="MCF2527347.1"/>
    </source>
</evidence>
<dbReference type="AlphaFoldDB" id="A0AA41PXF8"/>
<sequence>MGEGTEDQTPVPEPKAPTWTRRWLLSVAVIAALGAALPRLIGDGEESRPPLSVGDSATQAQWTPNTPAPMPTLPPVPHAPRNVQGCPEWIDTWDIGPELTPAQAAPPAVVAGRPDSAVVCRYLVPPFTVSRQAHLTGARALPDTAAYVSALAHGDPVPTGLMACVTESPYYEYLIVFTGSEPRRQVVHLSGACHTARNKDLTVKIDVRHIAALATLYATP</sequence>
<keyword evidence="3" id="KW-1185">Reference proteome</keyword>
<proteinExistence type="predicted"/>
<reference evidence="2" key="1">
    <citation type="submission" date="2022-01" db="EMBL/GenBank/DDBJ databases">
        <title>Genome-Based Taxonomic Classification of the Phylum Actinobacteria.</title>
        <authorList>
            <person name="Gao Y."/>
        </authorList>
    </citation>
    <scope>NUCLEOTIDE SEQUENCE</scope>
    <source>
        <strain evidence="2">KLBMP 8922</strain>
    </source>
</reference>
<feature type="region of interest" description="Disordered" evidence="1">
    <location>
        <begin position="46"/>
        <end position="71"/>
    </location>
</feature>
<name>A0AA41PXF8_9ACTN</name>
<dbReference type="EMBL" id="JAKFHA010000003">
    <property type="protein sequence ID" value="MCF2527347.1"/>
    <property type="molecule type" value="Genomic_DNA"/>
</dbReference>
<protein>
    <submittedName>
        <fullName evidence="2">Uncharacterized protein</fullName>
    </submittedName>
</protein>
<accession>A0AA41PXF8</accession>
<comment type="caution">
    <text evidence="2">The sequence shown here is derived from an EMBL/GenBank/DDBJ whole genome shotgun (WGS) entry which is preliminary data.</text>
</comment>
<evidence type="ECO:0000313" key="3">
    <source>
        <dbReference type="Proteomes" id="UP001165378"/>
    </source>
</evidence>
<gene>
    <name evidence="2" type="ORF">LZ495_09005</name>
</gene>
<organism evidence="2 3">
    <name type="scientific">Yinghuangia soli</name>
    <dbReference type="NCBI Taxonomy" id="2908204"/>
    <lineage>
        <taxon>Bacteria</taxon>
        <taxon>Bacillati</taxon>
        <taxon>Actinomycetota</taxon>
        <taxon>Actinomycetes</taxon>
        <taxon>Kitasatosporales</taxon>
        <taxon>Streptomycetaceae</taxon>
        <taxon>Yinghuangia</taxon>
    </lineage>
</organism>
<evidence type="ECO:0000256" key="1">
    <source>
        <dbReference type="SAM" id="MobiDB-lite"/>
    </source>
</evidence>
<dbReference type="RefSeq" id="WP_235051483.1">
    <property type="nucleotide sequence ID" value="NZ_JAKFHA010000003.1"/>
</dbReference>
<dbReference type="Proteomes" id="UP001165378">
    <property type="component" value="Unassembled WGS sequence"/>
</dbReference>